<feature type="transmembrane region" description="Helical" evidence="1">
    <location>
        <begin position="172"/>
        <end position="193"/>
    </location>
</feature>
<feature type="transmembrane region" description="Helical" evidence="1">
    <location>
        <begin position="105"/>
        <end position="127"/>
    </location>
</feature>
<keyword evidence="1" id="KW-0472">Membrane</keyword>
<dbReference type="RefSeq" id="WP_127722737.1">
    <property type="nucleotide sequence ID" value="NZ_RLIH01000001.1"/>
</dbReference>
<keyword evidence="1" id="KW-1133">Transmembrane helix</keyword>
<dbReference type="PANTHER" id="PTHR40076">
    <property type="entry name" value="MEMBRANE PROTEIN-RELATED"/>
    <property type="match status" value="1"/>
</dbReference>
<accession>A0A437S9E1</accession>
<protein>
    <submittedName>
        <fullName evidence="2">DUF975 family protein</fullName>
    </submittedName>
</protein>
<evidence type="ECO:0000313" key="2">
    <source>
        <dbReference type="EMBL" id="RVU55733.1"/>
    </source>
</evidence>
<sequence>MWTRKQLKDKAKALLKKYFWNAVIVCLLFTIIGNLISTESIFTNNLNENNIVITNEKEQYIHPYEHDKVLKINMFNGVFDIRTFSNRIFPEGTAENNLLRGIIKIPVTTSTLIIISIFIIFLGVFIFNPLKIGLARFFLKSYEGDSRIGYLFSAFTDGTWFKMSIKLFIRDIYILLWFLLLFIPGIVKSYQYFYVEYILAENPELSISEALEISKKMTDGEKFDIFVLELSFIGWIFLANLLFNIGYILLNPYMYATYADLYLTKKYRSEFYYEENEASFN</sequence>
<name>A0A437S9E1_9FIRM</name>
<keyword evidence="3" id="KW-1185">Reference proteome</keyword>
<reference evidence="2 3" key="1">
    <citation type="submission" date="2018-11" db="EMBL/GenBank/DDBJ databases">
        <title>Genome sequencing and assembly of Anaerosphaera sp. nov., GS7-6-2.</title>
        <authorList>
            <person name="Rettenmaier R."/>
            <person name="Liebl W."/>
            <person name="Zverlov V."/>
        </authorList>
    </citation>
    <scope>NUCLEOTIDE SEQUENCE [LARGE SCALE GENOMIC DNA]</scope>
    <source>
        <strain evidence="2 3">GS7-6-2</strain>
    </source>
</reference>
<comment type="caution">
    <text evidence="2">The sequence shown here is derived from an EMBL/GenBank/DDBJ whole genome shotgun (WGS) entry which is preliminary data.</text>
</comment>
<organism evidence="2 3">
    <name type="scientific">Anaerosphaera multitolerans</name>
    <dbReference type="NCBI Taxonomy" id="2487351"/>
    <lineage>
        <taxon>Bacteria</taxon>
        <taxon>Bacillati</taxon>
        <taxon>Bacillota</taxon>
        <taxon>Tissierellia</taxon>
        <taxon>Tissierellales</taxon>
        <taxon>Peptoniphilaceae</taxon>
        <taxon>Anaerosphaera</taxon>
    </lineage>
</organism>
<dbReference type="InterPro" id="IPR010380">
    <property type="entry name" value="DUF975"/>
</dbReference>
<dbReference type="Pfam" id="PF06161">
    <property type="entry name" value="DUF975"/>
    <property type="match status" value="1"/>
</dbReference>
<evidence type="ECO:0000313" key="3">
    <source>
        <dbReference type="Proteomes" id="UP000288812"/>
    </source>
</evidence>
<dbReference type="OrthoDB" id="9784844at2"/>
<dbReference type="EMBL" id="RLIH01000001">
    <property type="protein sequence ID" value="RVU55733.1"/>
    <property type="molecule type" value="Genomic_DNA"/>
</dbReference>
<dbReference type="Proteomes" id="UP000288812">
    <property type="component" value="Unassembled WGS sequence"/>
</dbReference>
<gene>
    <name evidence="2" type="ORF">EF514_00530</name>
</gene>
<dbReference type="AlphaFoldDB" id="A0A437S9E1"/>
<evidence type="ECO:0000256" key="1">
    <source>
        <dbReference type="SAM" id="Phobius"/>
    </source>
</evidence>
<keyword evidence="1" id="KW-0812">Transmembrane</keyword>
<dbReference type="PANTHER" id="PTHR40076:SF1">
    <property type="entry name" value="MEMBRANE PROTEIN"/>
    <property type="match status" value="1"/>
</dbReference>
<proteinExistence type="predicted"/>
<feature type="transmembrane region" description="Helical" evidence="1">
    <location>
        <begin position="225"/>
        <end position="250"/>
    </location>
</feature>
<feature type="transmembrane region" description="Helical" evidence="1">
    <location>
        <begin position="18"/>
        <end position="36"/>
    </location>
</feature>